<name>U1MNJ5_9MICO</name>
<dbReference type="AlphaFoldDB" id="U1MNJ5"/>
<dbReference type="Pfam" id="PF07463">
    <property type="entry name" value="NUMOD4"/>
    <property type="match status" value="1"/>
</dbReference>
<evidence type="ECO:0000313" key="4">
    <source>
        <dbReference type="EMBL" id="ERG63471.1"/>
    </source>
</evidence>
<proteinExistence type="predicted"/>
<reference evidence="4 5" key="1">
    <citation type="journal article" date="2013" name="Genome Announc.">
        <title>First draft genome sequence from a member of the genus agrococcus, isolated from modern microbialites.</title>
        <authorList>
            <person name="White R.A.III."/>
            <person name="Grassa C.J."/>
            <person name="Suttle C.A."/>
        </authorList>
    </citation>
    <scope>NUCLEOTIDE SEQUENCE [LARGE SCALE GENOMIC DNA]</scope>
    <source>
        <strain evidence="4 5">RW1</strain>
    </source>
</reference>
<evidence type="ECO:0008006" key="6">
    <source>
        <dbReference type="Google" id="ProtNLM"/>
    </source>
</evidence>
<keyword evidence="5" id="KW-1185">Reference proteome</keyword>
<dbReference type="GO" id="GO:0016788">
    <property type="term" value="F:hydrolase activity, acting on ester bonds"/>
    <property type="evidence" value="ECO:0007669"/>
    <property type="project" value="InterPro"/>
</dbReference>
<dbReference type="EMBL" id="ASHR01000031">
    <property type="protein sequence ID" value="ERG63471.1"/>
    <property type="molecule type" value="Genomic_DNA"/>
</dbReference>
<dbReference type="OrthoDB" id="6631788at2"/>
<protein>
    <recommendedName>
        <fullName evidence="6">HNH nuclease domain-containing protein</fullName>
    </recommendedName>
</protein>
<dbReference type="Proteomes" id="UP000016462">
    <property type="component" value="Unassembled WGS sequence"/>
</dbReference>
<gene>
    <name evidence="4" type="ORF">L332_03560</name>
</gene>
<accession>U1MNJ5</accession>
<feature type="region of interest" description="Disordered" evidence="1">
    <location>
        <begin position="110"/>
        <end position="129"/>
    </location>
</feature>
<feature type="domain" description="NUMOD4" evidence="2">
    <location>
        <begin position="5"/>
        <end position="61"/>
    </location>
</feature>
<dbReference type="Pfam" id="PF13392">
    <property type="entry name" value="HNH_3"/>
    <property type="match status" value="1"/>
</dbReference>
<evidence type="ECO:0000256" key="1">
    <source>
        <dbReference type="SAM" id="MobiDB-lite"/>
    </source>
</evidence>
<dbReference type="RefSeq" id="WP_021011278.1">
    <property type="nucleotide sequence ID" value="NZ_ASHR01000031.1"/>
</dbReference>
<sequence>MEPTENWLPVVGYEGWYEVSDLGRVRSVSREVRTGVGTRHMQGRVLRPFTRADGRYSVTLSRDDERRTRLVHRMVLEAFVGPQPTGAECCHHDGDPTNNRLTNLRWDTHTGNEADKRRHGTHPSSAKTHCKRGHQLVEPNLKPAQFAKGKRSCLACSREYGLAVSQGRPFDPELADERYRALGF</sequence>
<evidence type="ECO:0000313" key="5">
    <source>
        <dbReference type="Proteomes" id="UP000016462"/>
    </source>
</evidence>
<organism evidence="4 5">
    <name type="scientific">Agrococcus pavilionensis RW1</name>
    <dbReference type="NCBI Taxonomy" id="1330458"/>
    <lineage>
        <taxon>Bacteria</taxon>
        <taxon>Bacillati</taxon>
        <taxon>Actinomycetota</taxon>
        <taxon>Actinomycetes</taxon>
        <taxon>Micrococcales</taxon>
        <taxon>Microbacteriaceae</taxon>
        <taxon>Agrococcus</taxon>
    </lineage>
</organism>
<dbReference type="InterPro" id="IPR010902">
    <property type="entry name" value="NUMOD4"/>
</dbReference>
<evidence type="ECO:0000259" key="3">
    <source>
        <dbReference type="Pfam" id="PF13392"/>
    </source>
</evidence>
<comment type="caution">
    <text evidence="4">The sequence shown here is derived from an EMBL/GenBank/DDBJ whole genome shotgun (WGS) entry which is preliminary data.</text>
</comment>
<dbReference type="InterPro" id="IPR044925">
    <property type="entry name" value="His-Me_finger_sf"/>
</dbReference>
<dbReference type="InterPro" id="IPR003615">
    <property type="entry name" value="HNH_nuc"/>
</dbReference>
<dbReference type="Gene3D" id="3.90.75.20">
    <property type="match status" value="1"/>
</dbReference>
<evidence type="ECO:0000259" key="2">
    <source>
        <dbReference type="Pfam" id="PF07463"/>
    </source>
</evidence>
<feature type="domain" description="HNH nuclease" evidence="3">
    <location>
        <begin position="69"/>
        <end position="113"/>
    </location>
</feature>
<dbReference type="SUPFAM" id="SSF54060">
    <property type="entry name" value="His-Me finger endonucleases"/>
    <property type="match status" value="1"/>
</dbReference>